<sequence length="269" mass="31167">MASTVTDNLNSSPKVILWIHARTRSTVFEMSVASVPTIKVFHEPFIGGHWFGEDRNYDFPVPPVPGYTRAEIRSMLEAEYPGYEAVFVKDCPASITSKSDYDKYLPRGYIHTFMIRDPMQSIPSYYKLLKADQDAGRFPYDVIEATMTMGGDLKPVYDLFQHVKDDLGQPPILIESNDLIDSPKEVMQKYCKLTGLPFRDSMLKWEPENISSWPEYLKPPAVMRYYQSAVNSSSFEKRKPPTTDDIPDELLKYIEQLRVYYYEMTKYKI</sequence>
<protein>
    <submittedName>
        <fullName evidence="2">Uncharacterized protein LOC100367746</fullName>
    </submittedName>
</protein>
<dbReference type="PANTHER" id="PTHR48419">
    <property type="entry name" value="SULFOTRANSFERASE DOMAIN-CONTAINING PROTEIN"/>
    <property type="match status" value="1"/>
</dbReference>
<evidence type="ECO:0000313" key="2">
    <source>
        <dbReference type="RefSeq" id="XP_002740297.1"/>
    </source>
</evidence>
<evidence type="ECO:0000313" key="1">
    <source>
        <dbReference type="Proteomes" id="UP000694865"/>
    </source>
</evidence>
<dbReference type="PANTHER" id="PTHR48419:SF1">
    <property type="entry name" value="SULFOTRANSFERASE DOMAIN-CONTAINING PROTEIN"/>
    <property type="match status" value="1"/>
</dbReference>
<keyword evidence="1" id="KW-1185">Reference proteome</keyword>
<dbReference type="InterPro" id="IPR053226">
    <property type="entry name" value="Pyrrolopyrazine_biosynth_F"/>
</dbReference>
<organism evidence="1 2">
    <name type="scientific">Saccoglossus kowalevskii</name>
    <name type="common">Acorn worm</name>
    <dbReference type="NCBI Taxonomy" id="10224"/>
    <lineage>
        <taxon>Eukaryota</taxon>
        <taxon>Metazoa</taxon>
        <taxon>Hemichordata</taxon>
        <taxon>Enteropneusta</taxon>
        <taxon>Harrimaniidae</taxon>
        <taxon>Saccoglossus</taxon>
    </lineage>
</organism>
<dbReference type="GeneID" id="100367746"/>
<dbReference type="SUPFAM" id="SSF52540">
    <property type="entry name" value="P-loop containing nucleoside triphosphate hydrolases"/>
    <property type="match status" value="1"/>
</dbReference>
<accession>A0ABM0GYM7</accession>
<dbReference type="InterPro" id="IPR027417">
    <property type="entry name" value="P-loop_NTPase"/>
</dbReference>
<name>A0ABM0GYM7_SACKO</name>
<dbReference type="Gene3D" id="3.40.50.300">
    <property type="entry name" value="P-loop containing nucleotide triphosphate hydrolases"/>
    <property type="match status" value="1"/>
</dbReference>
<dbReference type="Proteomes" id="UP000694865">
    <property type="component" value="Unplaced"/>
</dbReference>
<gene>
    <name evidence="2" type="primary">LOC100367746</name>
</gene>
<reference evidence="2" key="1">
    <citation type="submission" date="2025-08" db="UniProtKB">
        <authorList>
            <consortium name="RefSeq"/>
        </authorList>
    </citation>
    <scope>IDENTIFICATION</scope>
    <source>
        <tissue evidence="2">Testes</tissue>
    </source>
</reference>
<proteinExistence type="predicted"/>
<dbReference type="RefSeq" id="XP_002740297.1">
    <property type="nucleotide sequence ID" value="XM_002740251.2"/>
</dbReference>